<dbReference type="RefSeq" id="WP_106747768.1">
    <property type="nucleotide sequence ID" value="NZ_CP027668.1"/>
</dbReference>
<evidence type="ECO:0000256" key="2">
    <source>
        <dbReference type="SAM" id="SignalP"/>
    </source>
</evidence>
<dbReference type="SUPFAM" id="SSF49468">
    <property type="entry name" value="VHL"/>
    <property type="match status" value="1"/>
</dbReference>
<protein>
    <recommendedName>
        <fullName evidence="3">von Hippel-Lindau disease tumour suppressor beta domain-containing protein</fullName>
    </recommendedName>
</protein>
<evidence type="ECO:0000259" key="3">
    <source>
        <dbReference type="Pfam" id="PF01847"/>
    </source>
</evidence>
<sequence>MKLACGILGAGLIAFCASADAQSTLSPTFEACQPTGSVRTEQDGRPTRITFRADRTVNGALNLFWIDHSGEAKPYGRLAPGQSIEINTYLGHMWMATDGSSCAYQQVEAGARSITFVVDATSATTPAPATSRPQQRLAVPSIVQPGGGKNSYGGYDIVGPNQSGERPYAPVRDWGVNASWVGGAFAYCAAEAQPGGRVLRIGYDSGQWQLAVQAEADPDWSGTLDIDGRQVSVSGAAVDGWAIAWLQREDLSRLGQGQQANLSVGRAYHDFPLTGMAAAITKVEECVQRRGVVTSANPRPPGQATTPPPVPSQFAGVGPGPDELVAAMFRDRDVDSQNNATRLRYYERYLSRRLNRLIAEDFARSARDREPGRLDFSLLSGMQDALERTGVQLTPAAIQGDRATITGTVMWQFGSGRDRQTGRYRLRFQLEQGDRGWRVIDIGYLQDDGSLRSLLRMLGG</sequence>
<feature type="region of interest" description="Disordered" evidence="1">
    <location>
        <begin position="293"/>
        <end position="318"/>
    </location>
</feature>
<feature type="domain" description="von Hippel-Lindau disease tumour suppressor beta" evidence="3">
    <location>
        <begin position="62"/>
        <end position="101"/>
    </location>
</feature>
<reference evidence="4 5" key="1">
    <citation type="submission" date="2018-03" db="EMBL/GenBank/DDBJ databases">
        <title>Genome sequencing of Phreatobacter sp.</title>
        <authorList>
            <person name="Kim S.-J."/>
            <person name="Heo J."/>
            <person name="Kwon S.-W."/>
        </authorList>
    </citation>
    <scope>NUCLEOTIDE SEQUENCE [LARGE SCALE GENOMIC DNA]</scope>
    <source>
        <strain evidence="4 5">S-12</strain>
    </source>
</reference>
<dbReference type="Gene3D" id="2.60.40.780">
    <property type="entry name" value="von Hippel-Lindau disease tumour suppressor, beta domain"/>
    <property type="match status" value="1"/>
</dbReference>
<evidence type="ECO:0000256" key="1">
    <source>
        <dbReference type="SAM" id="MobiDB-lite"/>
    </source>
</evidence>
<proteinExistence type="predicted"/>
<evidence type="ECO:0000313" key="5">
    <source>
        <dbReference type="Proteomes" id="UP000237889"/>
    </source>
</evidence>
<dbReference type="Proteomes" id="UP000237889">
    <property type="component" value="Chromosome"/>
</dbReference>
<dbReference type="InterPro" id="IPR024053">
    <property type="entry name" value="VHL_beta_dom"/>
</dbReference>
<gene>
    <name evidence="4" type="ORF">C6569_04820</name>
</gene>
<dbReference type="OrthoDB" id="8458017at2"/>
<organism evidence="4 5">
    <name type="scientific">Phreatobacter cathodiphilus</name>
    <dbReference type="NCBI Taxonomy" id="1868589"/>
    <lineage>
        <taxon>Bacteria</taxon>
        <taxon>Pseudomonadati</taxon>
        <taxon>Pseudomonadota</taxon>
        <taxon>Alphaproteobacteria</taxon>
        <taxon>Hyphomicrobiales</taxon>
        <taxon>Phreatobacteraceae</taxon>
        <taxon>Phreatobacter</taxon>
    </lineage>
</organism>
<feature type="signal peptide" evidence="2">
    <location>
        <begin position="1"/>
        <end position="21"/>
    </location>
</feature>
<dbReference type="InterPro" id="IPR036208">
    <property type="entry name" value="VHL_sf"/>
</dbReference>
<dbReference type="InterPro" id="IPR037140">
    <property type="entry name" value="VHL_beta_dom_sf"/>
</dbReference>
<name>A0A2S0N8H0_9HYPH</name>
<keyword evidence="2" id="KW-0732">Signal</keyword>
<dbReference type="Pfam" id="PF01847">
    <property type="entry name" value="VHL"/>
    <property type="match status" value="1"/>
</dbReference>
<feature type="chain" id="PRO_5015765362" description="von Hippel-Lindau disease tumour suppressor beta domain-containing protein" evidence="2">
    <location>
        <begin position="22"/>
        <end position="460"/>
    </location>
</feature>
<accession>A0A2S0N8H0</accession>
<dbReference type="EMBL" id="CP027668">
    <property type="protein sequence ID" value="AVO44438.1"/>
    <property type="molecule type" value="Genomic_DNA"/>
</dbReference>
<dbReference type="KEGG" id="phr:C6569_04820"/>
<feature type="compositionally biased region" description="Pro residues" evidence="1">
    <location>
        <begin position="298"/>
        <end position="311"/>
    </location>
</feature>
<evidence type="ECO:0000313" key="4">
    <source>
        <dbReference type="EMBL" id="AVO44438.1"/>
    </source>
</evidence>
<keyword evidence="5" id="KW-1185">Reference proteome</keyword>
<dbReference type="AlphaFoldDB" id="A0A2S0N8H0"/>